<evidence type="ECO:0000313" key="1">
    <source>
        <dbReference type="EMBL" id="GIY66684.1"/>
    </source>
</evidence>
<proteinExistence type="predicted"/>
<sequence length="85" mass="9391">MLRIVNIHYPTATQSASLFRMQPVRIRLGALFKSISKGDSGARRCAHGGNEMRLGNSLSAAFRAHFEMSSSITSQEIREPFAVHS</sequence>
<gene>
    <name evidence="1" type="ORF">CEXT_654721</name>
</gene>
<comment type="caution">
    <text evidence="1">The sequence shown here is derived from an EMBL/GenBank/DDBJ whole genome shotgun (WGS) entry which is preliminary data.</text>
</comment>
<accession>A0AAV4V9J2</accession>
<reference evidence="1 2" key="1">
    <citation type="submission" date="2021-06" db="EMBL/GenBank/DDBJ databases">
        <title>Caerostris extrusa draft genome.</title>
        <authorList>
            <person name="Kono N."/>
            <person name="Arakawa K."/>
        </authorList>
    </citation>
    <scope>NUCLEOTIDE SEQUENCE [LARGE SCALE GENOMIC DNA]</scope>
</reference>
<protein>
    <submittedName>
        <fullName evidence="1">Uncharacterized protein</fullName>
    </submittedName>
</protein>
<name>A0AAV4V9J2_CAEEX</name>
<evidence type="ECO:0000313" key="2">
    <source>
        <dbReference type="Proteomes" id="UP001054945"/>
    </source>
</evidence>
<dbReference type="Proteomes" id="UP001054945">
    <property type="component" value="Unassembled WGS sequence"/>
</dbReference>
<dbReference type="AlphaFoldDB" id="A0AAV4V9J2"/>
<keyword evidence="2" id="KW-1185">Reference proteome</keyword>
<dbReference type="EMBL" id="BPLR01014143">
    <property type="protein sequence ID" value="GIY66684.1"/>
    <property type="molecule type" value="Genomic_DNA"/>
</dbReference>
<organism evidence="1 2">
    <name type="scientific">Caerostris extrusa</name>
    <name type="common">Bark spider</name>
    <name type="synonym">Caerostris bankana</name>
    <dbReference type="NCBI Taxonomy" id="172846"/>
    <lineage>
        <taxon>Eukaryota</taxon>
        <taxon>Metazoa</taxon>
        <taxon>Ecdysozoa</taxon>
        <taxon>Arthropoda</taxon>
        <taxon>Chelicerata</taxon>
        <taxon>Arachnida</taxon>
        <taxon>Araneae</taxon>
        <taxon>Araneomorphae</taxon>
        <taxon>Entelegynae</taxon>
        <taxon>Araneoidea</taxon>
        <taxon>Araneidae</taxon>
        <taxon>Caerostris</taxon>
    </lineage>
</organism>